<evidence type="ECO:0000256" key="1">
    <source>
        <dbReference type="SAM" id="MobiDB-lite"/>
    </source>
</evidence>
<evidence type="ECO:0000313" key="2">
    <source>
        <dbReference type="EMBL" id="GFH09180.1"/>
    </source>
</evidence>
<accession>A0A699YG66</accession>
<comment type="caution">
    <text evidence="2">The sequence shown here is derived from an EMBL/GenBank/DDBJ whole genome shotgun (WGS) entry which is preliminary data.</text>
</comment>
<evidence type="ECO:0000313" key="3">
    <source>
        <dbReference type="Proteomes" id="UP000485058"/>
    </source>
</evidence>
<sequence length="80" mass="8720">MSQTLFSYSASHARSALARRPHVYMYPACSTIARHPPTNGTWTAAVRGEEDRGQHWHSAGKTPNDPQLVGWGKPEGCSGV</sequence>
<proteinExistence type="predicted"/>
<dbReference type="Proteomes" id="UP000485058">
    <property type="component" value="Unassembled WGS sequence"/>
</dbReference>
<feature type="region of interest" description="Disordered" evidence="1">
    <location>
        <begin position="49"/>
        <end position="80"/>
    </location>
</feature>
<protein>
    <submittedName>
        <fullName evidence="2">Uncharacterized protein</fullName>
    </submittedName>
</protein>
<keyword evidence="3" id="KW-1185">Reference proteome</keyword>
<dbReference type="EMBL" id="BLLF01000215">
    <property type="protein sequence ID" value="GFH09180.1"/>
    <property type="molecule type" value="Genomic_DNA"/>
</dbReference>
<gene>
    <name evidence="2" type="ORF">HaLaN_04279</name>
</gene>
<organism evidence="2 3">
    <name type="scientific">Haematococcus lacustris</name>
    <name type="common">Green alga</name>
    <name type="synonym">Haematococcus pluvialis</name>
    <dbReference type="NCBI Taxonomy" id="44745"/>
    <lineage>
        <taxon>Eukaryota</taxon>
        <taxon>Viridiplantae</taxon>
        <taxon>Chlorophyta</taxon>
        <taxon>core chlorophytes</taxon>
        <taxon>Chlorophyceae</taxon>
        <taxon>CS clade</taxon>
        <taxon>Chlamydomonadales</taxon>
        <taxon>Haematococcaceae</taxon>
        <taxon>Haematococcus</taxon>
    </lineage>
</organism>
<dbReference type="AlphaFoldDB" id="A0A699YG66"/>
<name>A0A699YG66_HAELA</name>
<reference evidence="2 3" key="1">
    <citation type="submission" date="2020-02" db="EMBL/GenBank/DDBJ databases">
        <title>Draft genome sequence of Haematococcus lacustris strain NIES-144.</title>
        <authorList>
            <person name="Morimoto D."/>
            <person name="Nakagawa S."/>
            <person name="Yoshida T."/>
            <person name="Sawayama S."/>
        </authorList>
    </citation>
    <scope>NUCLEOTIDE SEQUENCE [LARGE SCALE GENOMIC DNA]</scope>
    <source>
        <strain evidence="2 3">NIES-144</strain>
    </source>
</reference>